<gene>
    <name evidence="8" type="ORF">GOCE00092_LOCUS8288</name>
</gene>
<evidence type="ECO:0000313" key="8">
    <source>
        <dbReference type="EMBL" id="CAD9279379.1"/>
    </source>
</evidence>
<keyword evidence="7" id="KW-0732">Signal</keyword>
<evidence type="ECO:0000256" key="5">
    <source>
        <dbReference type="ARBA" id="ARBA00023136"/>
    </source>
</evidence>
<dbReference type="GO" id="GO:0005737">
    <property type="term" value="C:cytoplasm"/>
    <property type="evidence" value="ECO:0007669"/>
    <property type="project" value="TreeGrafter"/>
</dbReference>
<sequence>MKYLALLLATCSLLCVSAFGVSAVPKSTAATNKPAFTGALTRQQPNNCDSATESTLFRRESVRGGAVPGWAAYNRALDTNPITAKACTSLVGWALGDLLAQIFITGISQTNPFDVKRFLTLSFFGFAYHGPSGHYFYNWLDSKIEGTGLKSVMSKVAIDQIFWCPIFMTVFFTYLGLVNGDSLSTISSKIKNDLLGACQGSWKVWPLVHMVNFKFISNKHRLIFLNTVQIAFNMFLSLIGTK</sequence>
<evidence type="ECO:0000256" key="6">
    <source>
        <dbReference type="RuleBase" id="RU363053"/>
    </source>
</evidence>
<keyword evidence="3 6" id="KW-0812">Transmembrane</keyword>
<dbReference type="GO" id="GO:0016020">
    <property type="term" value="C:membrane"/>
    <property type="evidence" value="ECO:0007669"/>
    <property type="project" value="UniProtKB-SubCell"/>
</dbReference>
<accession>A0A7S1Y3J2</accession>
<name>A0A7S1Y3J2_9STRA</name>
<reference evidence="8" key="1">
    <citation type="submission" date="2021-01" db="EMBL/GenBank/DDBJ databases">
        <authorList>
            <person name="Corre E."/>
            <person name="Pelletier E."/>
            <person name="Niang G."/>
            <person name="Scheremetjew M."/>
            <person name="Finn R."/>
            <person name="Kale V."/>
            <person name="Holt S."/>
            <person name="Cochrane G."/>
            <person name="Meng A."/>
            <person name="Brown T."/>
            <person name="Cohen L."/>
        </authorList>
    </citation>
    <scope>NUCLEOTIDE SEQUENCE</scope>
    <source>
        <strain evidence="8">CCMP 410</strain>
    </source>
</reference>
<keyword evidence="4 6" id="KW-1133">Transmembrane helix</keyword>
<evidence type="ECO:0000256" key="3">
    <source>
        <dbReference type="ARBA" id="ARBA00022692"/>
    </source>
</evidence>
<dbReference type="InterPro" id="IPR007248">
    <property type="entry name" value="Mpv17_PMP22"/>
</dbReference>
<dbReference type="PANTHER" id="PTHR11266:SF17">
    <property type="entry name" value="PROTEIN MPV17"/>
    <property type="match status" value="1"/>
</dbReference>
<protein>
    <recommendedName>
        <fullName evidence="9">Peroxisomal membrane protein MPV17</fullName>
    </recommendedName>
</protein>
<evidence type="ECO:0000256" key="2">
    <source>
        <dbReference type="ARBA" id="ARBA00006824"/>
    </source>
</evidence>
<feature type="signal peptide" evidence="7">
    <location>
        <begin position="1"/>
        <end position="23"/>
    </location>
</feature>
<organism evidence="8">
    <name type="scientific">Grammatophora oceanica</name>
    <dbReference type="NCBI Taxonomy" id="210454"/>
    <lineage>
        <taxon>Eukaryota</taxon>
        <taxon>Sar</taxon>
        <taxon>Stramenopiles</taxon>
        <taxon>Ochrophyta</taxon>
        <taxon>Bacillariophyta</taxon>
        <taxon>Fragilariophyceae</taxon>
        <taxon>Fragilariophycidae</taxon>
        <taxon>Rhabdonematales</taxon>
        <taxon>Grammatophoraceae</taxon>
        <taxon>Grammatophora</taxon>
    </lineage>
</organism>
<dbReference type="Pfam" id="PF04117">
    <property type="entry name" value="Mpv17_PMP22"/>
    <property type="match status" value="1"/>
</dbReference>
<evidence type="ECO:0000256" key="4">
    <source>
        <dbReference type="ARBA" id="ARBA00022989"/>
    </source>
</evidence>
<dbReference type="PANTHER" id="PTHR11266">
    <property type="entry name" value="PEROXISOMAL MEMBRANE PROTEIN 2, PXMP2 MPV17"/>
    <property type="match status" value="1"/>
</dbReference>
<evidence type="ECO:0008006" key="9">
    <source>
        <dbReference type="Google" id="ProtNLM"/>
    </source>
</evidence>
<comment type="subcellular location">
    <subcellularLocation>
        <location evidence="1">Membrane</location>
        <topology evidence="1">Multi-pass membrane protein</topology>
    </subcellularLocation>
</comment>
<proteinExistence type="inferred from homology"/>
<feature type="chain" id="PRO_5030935358" description="Peroxisomal membrane protein MPV17" evidence="7">
    <location>
        <begin position="24"/>
        <end position="242"/>
    </location>
</feature>
<feature type="transmembrane region" description="Helical" evidence="6">
    <location>
        <begin position="222"/>
        <end position="240"/>
    </location>
</feature>
<evidence type="ECO:0000256" key="7">
    <source>
        <dbReference type="SAM" id="SignalP"/>
    </source>
</evidence>
<keyword evidence="5 6" id="KW-0472">Membrane</keyword>
<comment type="similarity">
    <text evidence="2 6">Belongs to the peroxisomal membrane protein PXMP2/4 family.</text>
</comment>
<dbReference type="EMBL" id="HBGK01016434">
    <property type="protein sequence ID" value="CAD9279379.1"/>
    <property type="molecule type" value="Transcribed_RNA"/>
</dbReference>
<dbReference type="AlphaFoldDB" id="A0A7S1Y3J2"/>
<feature type="transmembrane region" description="Helical" evidence="6">
    <location>
        <begin position="160"/>
        <end position="179"/>
    </location>
</feature>
<evidence type="ECO:0000256" key="1">
    <source>
        <dbReference type="ARBA" id="ARBA00004141"/>
    </source>
</evidence>